<dbReference type="AlphaFoldDB" id="A0A8X7T1C9"/>
<organism evidence="1 2">
    <name type="scientific">Tilletia walkeri</name>
    <dbReference type="NCBI Taxonomy" id="117179"/>
    <lineage>
        <taxon>Eukaryota</taxon>
        <taxon>Fungi</taxon>
        <taxon>Dikarya</taxon>
        <taxon>Basidiomycota</taxon>
        <taxon>Ustilaginomycotina</taxon>
        <taxon>Exobasidiomycetes</taxon>
        <taxon>Tilletiales</taxon>
        <taxon>Tilletiaceae</taxon>
        <taxon>Tilletia</taxon>
    </lineage>
</organism>
<name>A0A8X7T1C9_9BASI</name>
<evidence type="ECO:0000313" key="1">
    <source>
        <dbReference type="EMBL" id="KAE8262594.1"/>
    </source>
</evidence>
<reference evidence="1" key="2">
    <citation type="journal article" date="2019" name="IMA Fungus">
        <title>Genome sequencing and comparison of five Tilletia species to identify candidate genes for the detection of regulated species infecting wheat.</title>
        <authorList>
            <person name="Nguyen H.D.T."/>
            <person name="Sultana T."/>
            <person name="Kesanakurti P."/>
            <person name="Hambleton S."/>
        </authorList>
    </citation>
    <scope>NUCLEOTIDE SEQUENCE</scope>
    <source>
        <strain evidence="1">DAOMC 236422</strain>
    </source>
</reference>
<protein>
    <submittedName>
        <fullName evidence="1">Uncharacterized protein</fullName>
    </submittedName>
</protein>
<accession>A0A8X7T1C9</accession>
<evidence type="ECO:0000313" key="2">
    <source>
        <dbReference type="Proteomes" id="UP000078113"/>
    </source>
</evidence>
<dbReference type="EMBL" id="LWDG02000765">
    <property type="protein sequence ID" value="KAE8262594.1"/>
    <property type="molecule type" value="Genomic_DNA"/>
</dbReference>
<sequence>MLLERLRQSRVPTNPAVIIQQHRFLDPASASGNVGTWITLMQEPLKVTDTDVNRSLPLRAASLADIPSNDGSHGFYLRTFPLEVQQLRRVLDSWEEAGLFFEEVDA</sequence>
<comment type="caution">
    <text evidence="1">The sequence shown here is derived from an EMBL/GenBank/DDBJ whole genome shotgun (WGS) entry which is preliminary data.</text>
</comment>
<gene>
    <name evidence="1" type="ORF">A4X09_0g7424</name>
</gene>
<dbReference type="Proteomes" id="UP000078113">
    <property type="component" value="Unassembled WGS sequence"/>
</dbReference>
<keyword evidence="2" id="KW-1185">Reference proteome</keyword>
<proteinExistence type="predicted"/>
<reference evidence="1" key="1">
    <citation type="submission" date="2016-04" db="EMBL/GenBank/DDBJ databases">
        <authorList>
            <person name="Nguyen H.D."/>
            <person name="Samba Siva P."/>
            <person name="Cullis J."/>
            <person name="Levesque C.A."/>
            <person name="Hambleton S."/>
        </authorList>
    </citation>
    <scope>NUCLEOTIDE SEQUENCE</scope>
    <source>
        <strain evidence="1">DAOMC 236422</strain>
    </source>
</reference>